<evidence type="ECO:0000256" key="7">
    <source>
        <dbReference type="ARBA" id="ARBA00023049"/>
    </source>
</evidence>
<dbReference type="InterPro" id="IPR042089">
    <property type="entry name" value="Peptidase_M13_dom_2"/>
</dbReference>
<evidence type="ECO:0000256" key="1">
    <source>
        <dbReference type="ARBA" id="ARBA00001947"/>
    </source>
</evidence>
<keyword evidence="5" id="KW-0378">Hydrolase</keyword>
<keyword evidence="7" id="KW-0482">Metalloprotease</keyword>
<comment type="caution">
    <text evidence="10">The sequence shown here is derived from an EMBL/GenBank/DDBJ whole genome shotgun (WGS) entry which is preliminary data.</text>
</comment>
<name>A0AAD4DEV2_9FUNG</name>
<dbReference type="GO" id="GO:0004222">
    <property type="term" value="F:metalloendopeptidase activity"/>
    <property type="evidence" value="ECO:0007669"/>
    <property type="project" value="InterPro"/>
</dbReference>
<dbReference type="InterPro" id="IPR008753">
    <property type="entry name" value="Peptidase_M13_N"/>
</dbReference>
<keyword evidence="3" id="KW-0645">Protease</keyword>
<gene>
    <name evidence="10" type="ORF">BGZ95_007864</name>
</gene>
<organism evidence="10 11">
    <name type="scientific">Linnemannia exigua</name>
    <dbReference type="NCBI Taxonomy" id="604196"/>
    <lineage>
        <taxon>Eukaryota</taxon>
        <taxon>Fungi</taxon>
        <taxon>Fungi incertae sedis</taxon>
        <taxon>Mucoromycota</taxon>
        <taxon>Mortierellomycotina</taxon>
        <taxon>Mortierellomycetes</taxon>
        <taxon>Mortierellales</taxon>
        <taxon>Mortierellaceae</taxon>
        <taxon>Linnemannia</taxon>
    </lineage>
</organism>
<dbReference type="CDD" id="cd08662">
    <property type="entry name" value="M13"/>
    <property type="match status" value="1"/>
</dbReference>
<dbReference type="GO" id="GO:0016485">
    <property type="term" value="P:protein processing"/>
    <property type="evidence" value="ECO:0007669"/>
    <property type="project" value="TreeGrafter"/>
</dbReference>
<dbReference type="InterPro" id="IPR018497">
    <property type="entry name" value="Peptidase_M13_C"/>
</dbReference>
<evidence type="ECO:0000256" key="6">
    <source>
        <dbReference type="ARBA" id="ARBA00022833"/>
    </source>
</evidence>
<dbReference type="PRINTS" id="PR00786">
    <property type="entry name" value="NEPRILYSIN"/>
</dbReference>
<dbReference type="PANTHER" id="PTHR11733">
    <property type="entry name" value="ZINC METALLOPROTEASE FAMILY M13 NEPRILYSIN-RELATED"/>
    <property type="match status" value="1"/>
</dbReference>
<evidence type="ECO:0000259" key="9">
    <source>
        <dbReference type="Pfam" id="PF05649"/>
    </source>
</evidence>
<comment type="similarity">
    <text evidence="2">Belongs to the peptidase M13 family.</text>
</comment>
<dbReference type="PANTHER" id="PTHR11733:SF167">
    <property type="entry name" value="FI17812P1-RELATED"/>
    <property type="match status" value="1"/>
</dbReference>
<keyword evidence="11" id="KW-1185">Reference proteome</keyword>
<accession>A0AAD4DEV2</accession>
<dbReference type="Proteomes" id="UP001194580">
    <property type="component" value="Unassembled WGS sequence"/>
</dbReference>
<feature type="domain" description="Peptidase M13 N-terminal" evidence="9">
    <location>
        <begin position="6"/>
        <end position="407"/>
    </location>
</feature>
<dbReference type="SUPFAM" id="SSF55486">
    <property type="entry name" value="Metalloproteases ('zincins'), catalytic domain"/>
    <property type="match status" value="1"/>
</dbReference>
<keyword evidence="6" id="KW-0862">Zinc</keyword>
<dbReference type="GO" id="GO:0005886">
    <property type="term" value="C:plasma membrane"/>
    <property type="evidence" value="ECO:0007669"/>
    <property type="project" value="TreeGrafter"/>
</dbReference>
<reference evidence="10" key="1">
    <citation type="journal article" date="2020" name="Fungal Divers.">
        <title>Resolving the Mortierellaceae phylogeny through synthesis of multi-gene phylogenetics and phylogenomics.</title>
        <authorList>
            <person name="Vandepol N."/>
            <person name="Liber J."/>
            <person name="Desiro A."/>
            <person name="Na H."/>
            <person name="Kennedy M."/>
            <person name="Barry K."/>
            <person name="Grigoriev I.V."/>
            <person name="Miller A.N."/>
            <person name="O'Donnell K."/>
            <person name="Stajich J.E."/>
            <person name="Bonito G."/>
        </authorList>
    </citation>
    <scope>NUCLEOTIDE SEQUENCE</scope>
    <source>
        <strain evidence="10">NRRL 28262</strain>
    </source>
</reference>
<evidence type="ECO:0000256" key="3">
    <source>
        <dbReference type="ARBA" id="ARBA00022670"/>
    </source>
</evidence>
<evidence type="ECO:0000313" key="11">
    <source>
        <dbReference type="Proteomes" id="UP001194580"/>
    </source>
</evidence>
<evidence type="ECO:0000256" key="5">
    <source>
        <dbReference type="ARBA" id="ARBA00022801"/>
    </source>
</evidence>
<dbReference type="PROSITE" id="PS51885">
    <property type="entry name" value="NEPRILYSIN"/>
    <property type="match status" value="1"/>
</dbReference>
<feature type="domain" description="Peptidase M13 C-terminal" evidence="8">
    <location>
        <begin position="470"/>
        <end position="557"/>
    </location>
</feature>
<proteinExistence type="inferred from homology"/>
<dbReference type="Pfam" id="PF05649">
    <property type="entry name" value="Peptidase_M13_N"/>
    <property type="match status" value="1"/>
</dbReference>
<dbReference type="Gene3D" id="3.40.390.10">
    <property type="entry name" value="Collagenase (Catalytic Domain)"/>
    <property type="match status" value="2"/>
</dbReference>
<feature type="domain" description="Peptidase M13 C-terminal" evidence="8">
    <location>
        <begin position="573"/>
        <end position="654"/>
    </location>
</feature>
<protein>
    <recommendedName>
        <fullName evidence="12">Endothelin-converting enzyme 1</fullName>
    </recommendedName>
</protein>
<sequence length="655" mass="73028">MHNSAMCGGFVERNEIPAEESSTNYFSVIYNDNSRVLRSIVDKSLGKTPKPAPGNAAEEDNLKKLQDLWDSCMDEAAILKAGRSPISGQIDNLLGFLPDNNSSSGGVDKTAITKTVAQVNKLGLNTFLNILVGSDPGKPLTNSLSVWEGGLGLPTRKLYEVSAVVALYQTAVAQMFQIILGDEDVANRTEPLLPNDIAQQWTDTAKDVVDFETKMAAIGTDLVDQRDPLKYNNPRTVEELTSMIPSIDWPLLIKEVLPEGVQNTRPIVVATPIFFPKLDALIKDTSTATLRNYFTWLVIRNQALNLAEPYSRPITVLLSTLNGISPGIKVDRSKTCISTINTNLGEAAGHYFILEKFKGDSRAAFTEVFESLKTAYIKTFPTYDWLDKATLDNALKKLKTMEALVGYSTGSPDVPSSLSVKEYYEGYDVVADDYFGNQLRSAIFLNSKMMALMGKPVDRKKMLSYPQMVNAYYNPFSNQVFHPSGMLQFPFYHVENPDYINYGAMGSITGHEITHAFDTSGSHFDSIGTLVNWWTNATLIAFNDKAQCFVDQYGNFTIKGPDERFKSDSSGKKYKNFKLPGLDKYTPEQLFFISYGRLWCNKERPELAVQMISTDTHSPTRWRVNGALMNLPEFSEVFQCKPGSTMNPTKRCSLW</sequence>
<dbReference type="EMBL" id="JAAAIL010000395">
    <property type="protein sequence ID" value="KAG0276183.1"/>
    <property type="molecule type" value="Genomic_DNA"/>
</dbReference>
<dbReference type="AlphaFoldDB" id="A0AAD4DEV2"/>
<dbReference type="GO" id="GO:0046872">
    <property type="term" value="F:metal ion binding"/>
    <property type="evidence" value="ECO:0007669"/>
    <property type="project" value="UniProtKB-KW"/>
</dbReference>
<keyword evidence="4" id="KW-0479">Metal-binding</keyword>
<dbReference type="InterPro" id="IPR000718">
    <property type="entry name" value="Peptidase_M13"/>
</dbReference>
<dbReference type="Gene3D" id="1.10.1380.10">
    <property type="entry name" value="Neutral endopeptidase , domain2"/>
    <property type="match status" value="1"/>
</dbReference>
<dbReference type="InterPro" id="IPR024079">
    <property type="entry name" value="MetalloPept_cat_dom_sf"/>
</dbReference>
<dbReference type="Pfam" id="PF01431">
    <property type="entry name" value="Peptidase_M13"/>
    <property type="match status" value="2"/>
</dbReference>
<evidence type="ECO:0000259" key="8">
    <source>
        <dbReference type="Pfam" id="PF01431"/>
    </source>
</evidence>
<evidence type="ECO:0000256" key="2">
    <source>
        <dbReference type="ARBA" id="ARBA00007357"/>
    </source>
</evidence>
<comment type="cofactor">
    <cofactor evidence="1">
        <name>Zn(2+)</name>
        <dbReference type="ChEBI" id="CHEBI:29105"/>
    </cofactor>
</comment>
<evidence type="ECO:0000256" key="4">
    <source>
        <dbReference type="ARBA" id="ARBA00022723"/>
    </source>
</evidence>
<evidence type="ECO:0000313" key="10">
    <source>
        <dbReference type="EMBL" id="KAG0276183.1"/>
    </source>
</evidence>
<evidence type="ECO:0008006" key="12">
    <source>
        <dbReference type="Google" id="ProtNLM"/>
    </source>
</evidence>